<dbReference type="AlphaFoldDB" id="A0AAD7CTQ6"/>
<accession>A0AAD7CTQ6</accession>
<evidence type="ECO:0000313" key="4">
    <source>
        <dbReference type="Proteomes" id="UP001221757"/>
    </source>
</evidence>
<comment type="caution">
    <text evidence="3">The sequence shown here is derived from an EMBL/GenBank/DDBJ whole genome shotgun (WGS) entry which is preliminary data.</text>
</comment>
<feature type="compositionally biased region" description="Basic and acidic residues" evidence="2">
    <location>
        <begin position="180"/>
        <end position="196"/>
    </location>
</feature>
<proteinExistence type="predicted"/>
<keyword evidence="4" id="KW-1185">Reference proteome</keyword>
<protein>
    <submittedName>
        <fullName evidence="3">Uncharacterized protein</fullName>
    </submittedName>
</protein>
<gene>
    <name evidence="3" type="ORF">B0H17DRAFT_1211841</name>
</gene>
<dbReference type="EMBL" id="JARKIE010000237">
    <property type="protein sequence ID" value="KAJ7662934.1"/>
    <property type="molecule type" value="Genomic_DNA"/>
</dbReference>
<name>A0AAD7CTQ6_MYCRO</name>
<keyword evidence="1" id="KW-0175">Coiled coil</keyword>
<dbReference type="Proteomes" id="UP001221757">
    <property type="component" value="Unassembled WGS sequence"/>
</dbReference>
<feature type="compositionally biased region" description="Basic and acidic residues" evidence="2">
    <location>
        <begin position="156"/>
        <end position="171"/>
    </location>
</feature>
<sequence>MERWWWWREETVLMVADTELDKLVSGLSEIIYVSHLLAFPSIVSIDPPFFVFHFITLVHNQCTSRVCLPNTFILKAPNDMAPASEIAADLIKQIPALTTSMRKYDEQNFQLQLRYDNLEEEIVRVRRSIAHKQSQQVRFVEQLAYKDMAKGNLKRQRTEDEPETRMSRPRLEGPNGRLSQRYDFKPSESEMSIDTKRKGRVFSDEETGQSREMDF</sequence>
<evidence type="ECO:0000256" key="1">
    <source>
        <dbReference type="SAM" id="Coils"/>
    </source>
</evidence>
<evidence type="ECO:0000313" key="3">
    <source>
        <dbReference type="EMBL" id="KAJ7662934.1"/>
    </source>
</evidence>
<reference evidence="3" key="1">
    <citation type="submission" date="2023-03" db="EMBL/GenBank/DDBJ databases">
        <title>Massive genome expansion in bonnet fungi (Mycena s.s.) driven by repeated elements and novel gene families across ecological guilds.</title>
        <authorList>
            <consortium name="Lawrence Berkeley National Laboratory"/>
            <person name="Harder C.B."/>
            <person name="Miyauchi S."/>
            <person name="Viragh M."/>
            <person name="Kuo A."/>
            <person name="Thoen E."/>
            <person name="Andreopoulos B."/>
            <person name="Lu D."/>
            <person name="Skrede I."/>
            <person name="Drula E."/>
            <person name="Henrissat B."/>
            <person name="Morin E."/>
            <person name="Kohler A."/>
            <person name="Barry K."/>
            <person name="LaButti K."/>
            <person name="Morin E."/>
            <person name="Salamov A."/>
            <person name="Lipzen A."/>
            <person name="Mereny Z."/>
            <person name="Hegedus B."/>
            <person name="Baldrian P."/>
            <person name="Stursova M."/>
            <person name="Weitz H."/>
            <person name="Taylor A."/>
            <person name="Grigoriev I.V."/>
            <person name="Nagy L.G."/>
            <person name="Martin F."/>
            <person name="Kauserud H."/>
        </authorList>
    </citation>
    <scope>NUCLEOTIDE SEQUENCE</scope>
    <source>
        <strain evidence="3">CBHHK067</strain>
    </source>
</reference>
<feature type="coiled-coil region" evidence="1">
    <location>
        <begin position="101"/>
        <end position="135"/>
    </location>
</feature>
<evidence type="ECO:0000256" key="2">
    <source>
        <dbReference type="SAM" id="MobiDB-lite"/>
    </source>
</evidence>
<organism evidence="3 4">
    <name type="scientific">Mycena rosella</name>
    <name type="common">Pink bonnet</name>
    <name type="synonym">Agaricus rosellus</name>
    <dbReference type="NCBI Taxonomy" id="1033263"/>
    <lineage>
        <taxon>Eukaryota</taxon>
        <taxon>Fungi</taxon>
        <taxon>Dikarya</taxon>
        <taxon>Basidiomycota</taxon>
        <taxon>Agaricomycotina</taxon>
        <taxon>Agaricomycetes</taxon>
        <taxon>Agaricomycetidae</taxon>
        <taxon>Agaricales</taxon>
        <taxon>Marasmiineae</taxon>
        <taxon>Mycenaceae</taxon>
        <taxon>Mycena</taxon>
    </lineage>
</organism>
<feature type="region of interest" description="Disordered" evidence="2">
    <location>
        <begin position="150"/>
        <end position="215"/>
    </location>
</feature>